<evidence type="ECO:0000256" key="5">
    <source>
        <dbReference type="ARBA" id="ARBA00022807"/>
    </source>
</evidence>
<dbReference type="GO" id="GO:0006508">
    <property type="term" value="P:proteolysis"/>
    <property type="evidence" value="ECO:0007669"/>
    <property type="project" value="UniProtKB-KW"/>
</dbReference>
<evidence type="ECO:0000313" key="9">
    <source>
        <dbReference type="Proteomes" id="UP000823597"/>
    </source>
</evidence>
<evidence type="ECO:0000256" key="4">
    <source>
        <dbReference type="ARBA" id="ARBA00022801"/>
    </source>
</evidence>
<dbReference type="Proteomes" id="UP000823597">
    <property type="component" value="Unassembled WGS sequence"/>
</dbReference>
<proteinExistence type="inferred from homology"/>
<gene>
    <name evidence="8" type="ORF">IAB93_01815</name>
</gene>
<dbReference type="EMBL" id="JADIME010000018">
    <property type="protein sequence ID" value="MBO8464717.1"/>
    <property type="molecule type" value="Genomic_DNA"/>
</dbReference>
<evidence type="ECO:0000256" key="3">
    <source>
        <dbReference type="ARBA" id="ARBA00022729"/>
    </source>
</evidence>
<evidence type="ECO:0000313" key="8">
    <source>
        <dbReference type="EMBL" id="MBO8464717.1"/>
    </source>
</evidence>
<keyword evidence="2" id="KW-0645">Protease</keyword>
<dbReference type="InterPro" id="IPR044934">
    <property type="entry name" value="Streptopain_sf"/>
</dbReference>
<dbReference type="Pfam" id="PF01640">
    <property type="entry name" value="Peptidase_C10"/>
    <property type="match status" value="1"/>
</dbReference>
<comment type="caution">
    <text evidence="8">The sequence shown here is derived from an EMBL/GenBank/DDBJ whole genome shotgun (WGS) entry which is preliminary data.</text>
</comment>
<reference evidence="8" key="1">
    <citation type="submission" date="2020-10" db="EMBL/GenBank/DDBJ databases">
        <authorList>
            <person name="Gilroy R."/>
        </authorList>
    </citation>
    <scope>NUCLEOTIDE SEQUENCE</scope>
    <source>
        <strain evidence="8">10037</strain>
    </source>
</reference>
<accession>A0A9D9N908</accession>
<dbReference type="Pfam" id="PF13734">
    <property type="entry name" value="Inhibitor_I69"/>
    <property type="match status" value="1"/>
</dbReference>
<dbReference type="Gene3D" id="3.90.70.50">
    <property type="entry name" value="Peptidase C10, streptopain"/>
    <property type="match status" value="2"/>
</dbReference>
<sequence>MAIIFFLCSCDRYERLDLSPPEMKQYPTEITLEEAEKMLLEMMSEFDSSPTKSGGSLSRKISGGYSVGEPINVTKDGEVLPYFHIFNFEDESGFAIMSGDTRVTPLLAYALEGNINYGDTIDNPGLALYMSRLSSYFNDVITIDTISGRIDRDSIIFMGAWEWEFSEMINGPCPVKWGQWYPYNYYCPQYGERHMAPTCCVATAVAQLMACYRYPENYKGHGFDWDLMISESNAMDNPGTGEGVSPVIPIYPDIEIIPPDSLPLPVPSEGLLQVARLMEQLGLPENLGVYYTDSSSSAYTPFVPKTLINFDFLDGGIFTDLSDFEDDKEMFKMNLINELKKGYYCIIRANETRANGSGHCWLLHGLLTMTNIADHPGKKEYYMLCNFGWDGNSDGYYLMDVFNTTKGPVIPYSDGIGNYSEGIKYIIGIRV</sequence>
<dbReference type="AlphaFoldDB" id="A0A9D9N908"/>
<reference evidence="8" key="2">
    <citation type="journal article" date="2021" name="PeerJ">
        <title>Extensive microbial diversity within the chicken gut microbiome revealed by metagenomics and culture.</title>
        <authorList>
            <person name="Gilroy R."/>
            <person name="Ravi A."/>
            <person name="Getino M."/>
            <person name="Pursley I."/>
            <person name="Horton D.L."/>
            <person name="Alikhan N.F."/>
            <person name="Baker D."/>
            <person name="Gharbi K."/>
            <person name="Hall N."/>
            <person name="Watson M."/>
            <person name="Adriaenssens E.M."/>
            <person name="Foster-Nyarko E."/>
            <person name="Jarju S."/>
            <person name="Secka A."/>
            <person name="Antonio M."/>
            <person name="Oren A."/>
            <person name="Chaudhuri R.R."/>
            <person name="La Ragione R."/>
            <person name="Hildebrand F."/>
            <person name="Pallen M.J."/>
        </authorList>
    </citation>
    <scope>NUCLEOTIDE SEQUENCE</scope>
    <source>
        <strain evidence="8">10037</strain>
    </source>
</reference>
<keyword evidence="5" id="KW-0788">Thiol protease</keyword>
<evidence type="ECO:0000256" key="6">
    <source>
        <dbReference type="PIRSR" id="PIRSR600200-1"/>
    </source>
</evidence>
<feature type="active site" description="Proton acceptor" evidence="6">
    <location>
        <position position="359"/>
    </location>
</feature>
<dbReference type="GO" id="GO:0008234">
    <property type="term" value="F:cysteine-type peptidase activity"/>
    <property type="evidence" value="ECO:0007669"/>
    <property type="project" value="UniProtKB-KW"/>
</dbReference>
<keyword evidence="3" id="KW-0732">Signal</keyword>
<dbReference type="SUPFAM" id="SSF54001">
    <property type="entry name" value="Cysteine proteinases"/>
    <property type="match status" value="1"/>
</dbReference>
<evidence type="ECO:0000259" key="7">
    <source>
        <dbReference type="Pfam" id="PF13734"/>
    </source>
</evidence>
<evidence type="ECO:0000256" key="2">
    <source>
        <dbReference type="ARBA" id="ARBA00022670"/>
    </source>
</evidence>
<dbReference type="InterPro" id="IPR038765">
    <property type="entry name" value="Papain-like_cys_pep_sf"/>
</dbReference>
<feature type="active site" description="Nucleophile" evidence="6">
    <location>
        <position position="200"/>
    </location>
</feature>
<dbReference type="InterPro" id="IPR025896">
    <property type="entry name" value="Spi_Prtas-inh"/>
</dbReference>
<dbReference type="InterPro" id="IPR000200">
    <property type="entry name" value="Peptidase_C10"/>
</dbReference>
<comment type="similarity">
    <text evidence="1">Belongs to the peptidase C10 family.</text>
</comment>
<name>A0A9D9N908_9BACT</name>
<evidence type="ECO:0000256" key="1">
    <source>
        <dbReference type="ARBA" id="ARBA00009693"/>
    </source>
</evidence>
<organism evidence="8 9">
    <name type="scientific">Candidatus Merdivivens pullistercoris</name>
    <dbReference type="NCBI Taxonomy" id="2840873"/>
    <lineage>
        <taxon>Bacteria</taxon>
        <taxon>Pseudomonadati</taxon>
        <taxon>Bacteroidota</taxon>
        <taxon>Bacteroidia</taxon>
        <taxon>Bacteroidales</taxon>
        <taxon>Muribaculaceae</taxon>
        <taxon>Muribaculaceae incertae sedis</taxon>
        <taxon>Candidatus Merdivivens</taxon>
    </lineage>
</organism>
<feature type="domain" description="Spi protease inhibitor" evidence="7">
    <location>
        <begin position="74"/>
        <end position="129"/>
    </location>
</feature>
<keyword evidence="4" id="KW-0378">Hydrolase</keyword>
<protein>
    <submittedName>
        <fullName evidence="8">C10 family peptidase</fullName>
    </submittedName>
</protein>